<evidence type="ECO:0000313" key="3">
    <source>
        <dbReference type="Proteomes" id="UP001174677"/>
    </source>
</evidence>
<name>A0ABQ9KMK0_HEVBR</name>
<accession>A0ABQ9KMK0</accession>
<sequence>MTKIKLEEELLELDPEIDKTLRAIKRGKRHQKPEPAVFETPTMDTNIKPRPLRDYGTPTIQGFQSNVTRPTVEANNFELKPMNGVSDEAIRLKASHSLSEIR</sequence>
<dbReference type="Proteomes" id="UP001174677">
    <property type="component" value="Chromosome 16"/>
</dbReference>
<evidence type="ECO:0000313" key="2">
    <source>
        <dbReference type="EMBL" id="KAJ9145618.1"/>
    </source>
</evidence>
<dbReference type="EMBL" id="JARPOI010000016">
    <property type="protein sequence ID" value="KAJ9145618.1"/>
    <property type="molecule type" value="Genomic_DNA"/>
</dbReference>
<organism evidence="2 3">
    <name type="scientific">Hevea brasiliensis</name>
    <name type="common">Para rubber tree</name>
    <name type="synonym">Siphonia brasiliensis</name>
    <dbReference type="NCBI Taxonomy" id="3981"/>
    <lineage>
        <taxon>Eukaryota</taxon>
        <taxon>Viridiplantae</taxon>
        <taxon>Streptophyta</taxon>
        <taxon>Embryophyta</taxon>
        <taxon>Tracheophyta</taxon>
        <taxon>Spermatophyta</taxon>
        <taxon>Magnoliopsida</taxon>
        <taxon>eudicotyledons</taxon>
        <taxon>Gunneridae</taxon>
        <taxon>Pentapetalae</taxon>
        <taxon>rosids</taxon>
        <taxon>fabids</taxon>
        <taxon>Malpighiales</taxon>
        <taxon>Euphorbiaceae</taxon>
        <taxon>Crotonoideae</taxon>
        <taxon>Micrandreae</taxon>
        <taxon>Hevea</taxon>
    </lineage>
</organism>
<gene>
    <name evidence="2" type="ORF">P3X46_027981</name>
</gene>
<comment type="caution">
    <text evidence="2">The sequence shown here is derived from an EMBL/GenBank/DDBJ whole genome shotgun (WGS) entry which is preliminary data.</text>
</comment>
<feature type="region of interest" description="Disordered" evidence="1">
    <location>
        <begin position="25"/>
        <end position="51"/>
    </location>
</feature>
<evidence type="ECO:0000256" key="1">
    <source>
        <dbReference type="SAM" id="MobiDB-lite"/>
    </source>
</evidence>
<protein>
    <submittedName>
        <fullName evidence="2">Uncharacterized protein</fullName>
    </submittedName>
</protein>
<reference evidence="2" key="1">
    <citation type="journal article" date="2023" name="Plant Biotechnol. J.">
        <title>Chromosome-level wild Hevea brasiliensis genome provides new tools for genomic-assisted breeding and valuable loci to elevate rubber yield.</title>
        <authorList>
            <person name="Cheng H."/>
            <person name="Song X."/>
            <person name="Hu Y."/>
            <person name="Wu T."/>
            <person name="Yang Q."/>
            <person name="An Z."/>
            <person name="Feng S."/>
            <person name="Deng Z."/>
            <person name="Wu W."/>
            <person name="Zeng X."/>
            <person name="Tu M."/>
            <person name="Wang X."/>
            <person name="Huang H."/>
        </authorList>
    </citation>
    <scope>NUCLEOTIDE SEQUENCE</scope>
    <source>
        <strain evidence="2">MT/VB/25A 57/8</strain>
    </source>
</reference>
<proteinExistence type="predicted"/>
<keyword evidence="3" id="KW-1185">Reference proteome</keyword>